<name>B4RG00_PHEZH</name>
<keyword evidence="6" id="KW-1185">Reference proteome</keyword>
<dbReference type="GO" id="GO:0016829">
    <property type="term" value="F:lyase activity"/>
    <property type="evidence" value="ECO:0007669"/>
    <property type="project" value="UniProtKB-KW"/>
</dbReference>
<sequence>MVLPKASPQAVRDLEVALTQQERTWRRQEEPVRVLPIATETAAAVFTLGAYSTCRGRLDGLTWGAEDLSAAIGAETPRDSEKQLTPVYEVVRTMALLGAAAADIPAIETVYPDFSDLAGLAAYAERGRRDGFVGMMAIHPAQVPVINSAFAPSQDEIAGAQRIIEAFAKAEAGVVALDGRMLDAPHLVQARRILSRAGRA</sequence>
<dbReference type="Proteomes" id="UP000001868">
    <property type="component" value="Chromosome"/>
</dbReference>
<keyword evidence="3" id="KW-0460">Magnesium</keyword>
<accession>B4RG00</accession>
<dbReference type="InterPro" id="IPR005000">
    <property type="entry name" value="Aldolase/citrate-lyase_domain"/>
</dbReference>
<dbReference type="HOGENOM" id="CLU_044864_3_0_5"/>
<dbReference type="GO" id="GO:0006107">
    <property type="term" value="P:oxaloacetate metabolic process"/>
    <property type="evidence" value="ECO:0007669"/>
    <property type="project" value="TreeGrafter"/>
</dbReference>
<evidence type="ECO:0000256" key="3">
    <source>
        <dbReference type="ARBA" id="ARBA00022842"/>
    </source>
</evidence>
<dbReference type="PANTHER" id="PTHR32308:SF0">
    <property type="entry name" value="HPCH_HPAI ALDOLASE_CITRATE LYASE DOMAIN-CONTAINING PROTEIN"/>
    <property type="match status" value="1"/>
</dbReference>
<dbReference type="GO" id="GO:0000287">
    <property type="term" value="F:magnesium ion binding"/>
    <property type="evidence" value="ECO:0007669"/>
    <property type="project" value="TreeGrafter"/>
</dbReference>
<evidence type="ECO:0000313" key="6">
    <source>
        <dbReference type="Proteomes" id="UP000001868"/>
    </source>
</evidence>
<dbReference type="Pfam" id="PF03328">
    <property type="entry name" value="HpcH_HpaI"/>
    <property type="match status" value="1"/>
</dbReference>
<dbReference type="EMBL" id="CP000747">
    <property type="protein sequence ID" value="ACG78813.1"/>
    <property type="molecule type" value="Genomic_DNA"/>
</dbReference>
<evidence type="ECO:0000313" key="5">
    <source>
        <dbReference type="EMBL" id="ACG78813.1"/>
    </source>
</evidence>
<comment type="cofactor">
    <cofactor evidence="1">
        <name>Mg(2+)</name>
        <dbReference type="ChEBI" id="CHEBI:18420"/>
    </cofactor>
</comment>
<evidence type="ECO:0000259" key="4">
    <source>
        <dbReference type="Pfam" id="PF03328"/>
    </source>
</evidence>
<organism evidence="5 6">
    <name type="scientific">Phenylobacterium zucineum (strain HLK1)</name>
    <dbReference type="NCBI Taxonomy" id="450851"/>
    <lineage>
        <taxon>Bacteria</taxon>
        <taxon>Pseudomonadati</taxon>
        <taxon>Pseudomonadota</taxon>
        <taxon>Alphaproteobacteria</taxon>
        <taxon>Caulobacterales</taxon>
        <taxon>Caulobacteraceae</taxon>
        <taxon>Phenylobacterium</taxon>
    </lineage>
</organism>
<gene>
    <name evidence="5" type="ordered locus">PHZ_c2404</name>
</gene>
<dbReference type="AlphaFoldDB" id="B4RG00"/>
<protein>
    <submittedName>
        <fullName evidence="5">Citrate lyase, beta subunit protein</fullName>
    </submittedName>
</protein>
<proteinExistence type="predicted"/>
<keyword evidence="5" id="KW-0456">Lyase</keyword>
<keyword evidence="2" id="KW-0479">Metal-binding</keyword>
<evidence type="ECO:0000256" key="1">
    <source>
        <dbReference type="ARBA" id="ARBA00001946"/>
    </source>
</evidence>
<dbReference type="KEGG" id="pzu:PHZ_c2404"/>
<evidence type="ECO:0000256" key="2">
    <source>
        <dbReference type="ARBA" id="ARBA00022723"/>
    </source>
</evidence>
<dbReference type="InterPro" id="IPR040442">
    <property type="entry name" value="Pyrv_kinase-like_dom_sf"/>
</dbReference>
<dbReference type="STRING" id="450851.PHZ_c2404"/>
<dbReference type="Gene3D" id="3.20.20.60">
    <property type="entry name" value="Phosphoenolpyruvate-binding domains"/>
    <property type="match status" value="1"/>
</dbReference>
<dbReference type="eggNOG" id="COG2301">
    <property type="taxonomic scope" value="Bacteria"/>
</dbReference>
<dbReference type="InterPro" id="IPR015813">
    <property type="entry name" value="Pyrv/PenolPyrv_kinase-like_dom"/>
</dbReference>
<feature type="domain" description="HpcH/HpaI aldolase/citrate lyase" evidence="4">
    <location>
        <begin position="7"/>
        <end position="140"/>
    </location>
</feature>
<reference evidence="5 6" key="1">
    <citation type="journal article" date="2008" name="BMC Genomics">
        <title>Complete genome of Phenylobacterium zucineum - a novel facultative intracellular bacterium isolated from human erythroleukemia cell line K562.</title>
        <authorList>
            <person name="Luo Y."/>
            <person name="Xu X."/>
            <person name="Ding Z."/>
            <person name="Liu Z."/>
            <person name="Zhang B."/>
            <person name="Yan Z."/>
            <person name="Sun J."/>
            <person name="Hu S."/>
            <person name="Hu X."/>
        </authorList>
    </citation>
    <scope>NUCLEOTIDE SEQUENCE [LARGE SCALE GENOMIC DNA]</scope>
    <source>
        <strain evidence="5 6">HLK1</strain>
    </source>
</reference>
<dbReference type="PANTHER" id="PTHR32308">
    <property type="entry name" value="LYASE BETA SUBUNIT, PUTATIVE (AFU_ORTHOLOGUE AFUA_4G13030)-RELATED"/>
    <property type="match status" value="1"/>
</dbReference>
<dbReference type="SUPFAM" id="SSF51621">
    <property type="entry name" value="Phosphoenolpyruvate/pyruvate domain"/>
    <property type="match status" value="1"/>
</dbReference>